<feature type="transmembrane region" description="Helical" evidence="7">
    <location>
        <begin position="7"/>
        <end position="26"/>
    </location>
</feature>
<feature type="domain" description="YetF-like N-terminal transmembrane" evidence="9">
    <location>
        <begin position="6"/>
        <end position="79"/>
    </location>
</feature>
<dbReference type="PANTHER" id="PTHR34582">
    <property type="entry name" value="UPF0702 TRANSMEMBRANE PROTEIN YCAP"/>
    <property type="match status" value="1"/>
</dbReference>
<evidence type="ECO:0000259" key="9">
    <source>
        <dbReference type="Pfam" id="PF20730"/>
    </source>
</evidence>
<organism evidence="10 11">
    <name type="scientific">Sutcliffiella horikoshii</name>
    <dbReference type="NCBI Taxonomy" id="79883"/>
    <lineage>
        <taxon>Bacteria</taxon>
        <taxon>Bacillati</taxon>
        <taxon>Bacillota</taxon>
        <taxon>Bacilli</taxon>
        <taxon>Bacillales</taxon>
        <taxon>Bacillaceae</taxon>
        <taxon>Sutcliffiella</taxon>
    </lineage>
</organism>
<keyword evidence="6 7" id="KW-0472">Membrane</keyword>
<comment type="caution">
    <text evidence="10">The sequence shown here is derived from an EMBL/GenBank/DDBJ whole genome shotgun (WGS) entry which is preliminary data.</text>
</comment>
<dbReference type="OrthoDB" id="9778331at2"/>
<dbReference type="STRING" id="79883.GCA_001636495_03814"/>
<keyword evidence="5 7" id="KW-1133">Transmembrane helix</keyword>
<dbReference type="Gene3D" id="3.30.240.20">
    <property type="entry name" value="bsu07140 like domains"/>
    <property type="match status" value="2"/>
</dbReference>
<dbReference type="AlphaFoldDB" id="A0A5D4SM94"/>
<name>A0A5D4SM94_9BACI</name>
<reference evidence="10 11" key="1">
    <citation type="submission" date="2019-08" db="EMBL/GenBank/DDBJ databases">
        <title>Bacillus genomes from the desert of Cuatro Cienegas, Coahuila.</title>
        <authorList>
            <person name="Olmedo-Alvarez G."/>
        </authorList>
    </citation>
    <scope>NUCLEOTIDE SEQUENCE [LARGE SCALE GENOMIC DNA]</scope>
    <source>
        <strain evidence="10 11">CH28_1T</strain>
    </source>
</reference>
<feature type="transmembrane region" description="Helical" evidence="7">
    <location>
        <begin position="59"/>
        <end position="79"/>
    </location>
</feature>
<gene>
    <name evidence="10" type="ORF">FZC76_18475</name>
</gene>
<comment type="similarity">
    <text evidence="2">Belongs to the UPF0702 family.</text>
</comment>
<sequence>MPEHFEVVLRSILAFSTLLIGTRILGKQTISQMTLFDFIAGISLGAITANLAFNLTIDIHHFLISLFMFIFILFVTAYISMKSRKARKFLAGDPTVIIQDGKILEENMRKMRYTLDYLNQQLREKDVFEIGEVLYAMVEPNGTLTVLKKPLYRDVTPKDLQLQPTSESGLPIELIMDGKIINKNLEEHALSIEWLKGEVRKRSIKLDNIFYAVRSSNGYLYFDYYDDNIPSPVDKE</sequence>
<keyword evidence="3" id="KW-1003">Cell membrane</keyword>
<protein>
    <submittedName>
        <fullName evidence="10">DUF421 domain-containing protein</fullName>
    </submittedName>
</protein>
<dbReference type="InterPro" id="IPR007353">
    <property type="entry name" value="DUF421"/>
</dbReference>
<evidence type="ECO:0000256" key="3">
    <source>
        <dbReference type="ARBA" id="ARBA00022475"/>
    </source>
</evidence>
<dbReference type="RefSeq" id="WP_148989649.1">
    <property type="nucleotide sequence ID" value="NZ_VTEV01000008.1"/>
</dbReference>
<evidence type="ECO:0000313" key="10">
    <source>
        <dbReference type="EMBL" id="TYS64545.1"/>
    </source>
</evidence>
<accession>A0A5D4SM94</accession>
<evidence type="ECO:0000256" key="1">
    <source>
        <dbReference type="ARBA" id="ARBA00004651"/>
    </source>
</evidence>
<dbReference type="EMBL" id="VTEV01000008">
    <property type="protein sequence ID" value="TYS64545.1"/>
    <property type="molecule type" value="Genomic_DNA"/>
</dbReference>
<dbReference type="GO" id="GO:0005886">
    <property type="term" value="C:plasma membrane"/>
    <property type="evidence" value="ECO:0007669"/>
    <property type="project" value="UniProtKB-SubCell"/>
</dbReference>
<evidence type="ECO:0000256" key="4">
    <source>
        <dbReference type="ARBA" id="ARBA00022692"/>
    </source>
</evidence>
<feature type="domain" description="YetF C-terminal" evidence="8">
    <location>
        <begin position="81"/>
        <end position="212"/>
    </location>
</feature>
<dbReference type="PANTHER" id="PTHR34582:SF7">
    <property type="entry name" value="UPF0702 TRANSMEMBRANE PROTEIN YDFS"/>
    <property type="match status" value="1"/>
</dbReference>
<evidence type="ECO:0000256" key="7">
    <source>
        <dbReference type="SAM" id="Phobius"/>
    </source>
</evidence>
<dbReference type="Pfam" id="PF04239">
    <property type="entry name" value="DUF421"/>
    <property type="match status" value="1"/>
</dbReference>
<evidence type="ECO:0000256" key="6">
    <source>
        <dbReference type="ARBA" id="ARBA00023136"/>
    </source>
</evidence>
<dbReference type="InterPro" id="IPR023090">
    <property type="entry name" value="UPF0702_alpha/beta_dom_sf"/>
</dbReference>
<comment type="subcellular location">
    <subcellularLocation>
        <location evidence="1">Cell membrane</location>
        <topology evidence="1">Multi-pass membrane protein</topology>
    </subcellularLocation>
</comment>
<feature type="transmembrane region" description="Helical" evidence="7">
    <location>
        <begin position="33"/>
        <end position="53"/>
    </location>
</feature>
<dbReference type="Proteomes" id="UP000322524">
    <property type="component" value="Unassembled WGS sequence"/>
</dbReference>
<dbReference type="Pfam" id="PF20730">
    <property type="entry name" value="YetF_N"/>
    <property type="match status" value="1"/>
</dbReference>
<evidence type="ECO:0000259" key="8">
    <source>
        <dbReference type="Pfam" id="PF04239"/>
    </source>
</evidence>
<evidence type="ECO:0000256" key="2">
    <source>
        <dbReference type="ARBA" id="ARBA00006448"/>
    </source>
</evidence>
<evidence type="ECO:0000313" key="11">
    <source>
        <dbReference type="Proteomes" id="UP000322524"/>
    </source>
</evidence>
<proteinExistence type="inferred from homology"/>
<evidence type="ECO:0000256" key="5">
    <source>
        <dbReference type="ARBA" id="ARBA00022989"/>
    </source>
</evidence>
<keyword evidence="4 7" id="KW-0812">Transmembrane</keyword>
<dbReference type="InterPro" id="IPR048454">
    <property type="entry name" value="YetF_N"/>
</dbReference>